<evidence type="ECO:0000313" key="1">
    <source>
        <dbReference type="EMBL" id="TQM14153.1"/>
    </source>
</evidence>
<dbReference type="AlphaFoldDB" id="A0A543DXV0"/>
<dbReference type="EMBL" id="VFPA01000001">
    <property type="protein sequence ID" value="TQM14153.1"/>
    <property type="molecule type" value="Genomic_DNA"/>
</dbReference>
<name>A0A543DXV0_9PSEU</name>
<comment type="caution">
    <text evidence="1">The sequence shown here is derived from an EMBL/GenBank/DDBJ whole genome shotgun (WGS) entry which is preliminary data.</text>
</comment>
<accession>A0A543DXV0</accession>
<proteinExistence type="predicted"/>
<reference evidence="1 2" key="1">
    <citation type="submission" date="2019-06" db="EMBL/GenBank/DDBJ databases">
        <title>Sequencing the genomes of 1000 actinobacteria strains.</title>
        <authorList>
            <person name="Klenk H.-P."/>
        </authorList>
    </citation>
    <scope>NUCLEOTIDE SEQUENCE [LARGE SCALE GENOMIC DNA]</scope>
    <source>
        <strain evidence="1 2">DSM 45301</strain>
    </source>
</reference>
<sequence length="59" mass="6470">MTSAIVLLLVVAALVTLSIVRPARLPDLDLPTVEKDRDRARQLAELRALPDSRAELPPI</sequence>
<evidence type="ECO:0000313" key="2">
    <source>
        <dbReference type="Proteomes" id="UP000315677"/>
    </source>
</evidence>
<dbReference type="RefSeq" id="WP_142048375.1">
    <property type="nucleotide sequence ID" value="NZ_VFPA01000001.1"/>
</dbReference>
<organism evidence="1 2">
    <name type="scientific">Pseudonocardia kunmingensis</name>
    <dbReference type="NCBI Taxonomy" id="630975"/>
    <lineage>
        <taxon>Bacteria</taxon>
        <taxon>Bacillati</taxon>
        <taxon>Actinomycetota</taxon>
        <taxon>Actinomycetes</taxon>
        <taxon>Pseudonocardiales</taxon>
        <taxon>Pseudonocardiaceae</taxon>
        <taxon>Pseudonocardia</taxon>
    </lineage>
</organism>
<keyword evidence="2" id="KW-1185">Reference proteome</keyword>
<protein>
    <submittedName>
        <fullName evidence="1">Uncharacterized protein</fullName>
    </submittedName>
</protein>
<dbReference type="Proteomes" id="UP000315677">
    <property type="component" value="Unassembled WGS sequence"/>
</dbReference>
<gene>
    <name evidence="1" type="ORF">FB558_0911</name>
</gene>
<dbReference type="OrthoDB" id="9964914at2"/>